<dbReference type="EMBL" id="FN554972">
    <property type="protein sequence ID" value="CBH14467.1"/>
    <property type="molecule type" value="Genomic_DNA"/>
</dbReference>
<dbReference type="RefSeq" id="XP_011776733.1">
    <property type="nucleotide sequence ID" value="XM_011778431.1"/>
</dbReference>
<keyword evidence="1" id="KW-0472">Membrane</keyword>
<feature type="transmembrane region" description="Helical" evidence="1">
    <location>
        <begin position="171"/>
        <end position="191"/>
    </location>
</feature>
<dbReference type="GeneID" id="23860568"/>
<feature type="transmembrane region" description="Helical" evidence="1">
    <location>
        <begin position="72"/>
        <end position="89"/>
    </location>
</feature>
<gene>
    <name evidence="2" type="ORF">TbgDal_IX5430</name>
</gene>
<evidence type="ECO:0000256" key="1">
    <source>
        <dbReference type="SAM" id="Phobius"/>
    </source>
</evidence>
<accession>C9ZYG8</accession>
<dbReference type="KEGG" id="tbg:TbgDal_IX5430"/>
<protein>
    <submittedName>
        <fullName evidence="2">Uncharacterized protein</fullName>
    </submittedName>
</protein>
<dbReference type="Proteomes" id="UP000002316">
    <property type="component" value="Chromosome 9"/>
</dbReference>
<name>C9ZYG8_TRYB9</name>
<dbReference type="VEuPathDB" id="TriTrypDB:Tbg972.9.5430"/>
<feature type="transmembrane region" description="Helical" evidence="1">
    <location>
        <begin position="137"/>
        <end position="156"/>
    </location>
</feature>
<evidence type="ECO:0000313" key="2">
    <source>
        <dbReference type="EMBL" id="CBH14467.1"/>
    </source>
</evidence>
<proteinExistence type="predicted"/>
<feature type="transmembrane region" description="Helical" evidence="1">
    <location>
        <begin position="234"/>
        <end position="253"/>
    </location>
</feature>
<feature type="transmembrane region" description="Helical" evidence="1">
    <location>
        <begin position="38"/>
        <end position="60"/>
    </location>
</feature>
<dbReference type="AlphaFoldDB" id="C9ZYG8"/>
<organism evidence="2 3">
    <name type="scientific">Trypanosoma brucei gambiense (strain MHOM/CI/86/DAL972)</name>
    <dbReference type="NCBI Taxonomy" id="679716"/>
    <lineage>
        <taxon>Eukaryota</taxon>
        <taxon>Discoba</taxon>
        <taxon>Euglenozoa</taxon>
        <taxon>Kinetoplastea</taxon>
        <taxon>Metakinetoplastina</taxon>
        <taxon>Trypanosomatida</taxon>
        <taxon>Trypanosomatidae</taxon>
        <taxon>Trypanosoma</taxon>
    </lineage>
</organism>
<keyword evidence="1" id="KW-0812">Transmembrane</keyword>
<reference evidence="3" key="1">
    <citation type="journal article" date="2010" name="PLoS Negl. Trop. Dis.">
        <title>The genome sequence of Trypanosoma brucei gambiense, causative agent of chronic human african trypanosomiasis.</title>
        <authorList>
            <person name="Jackson A.P."/>
            <person name="Sanders M."/>
            <person name="Berry A."/>
            <person name="McQuillan J."/>
            <person name="Aslett M.A."/>
            <person name="Quail M.A."/>
            <person name="Chukualim B."/>
            <person name="Capewell P."/>
            <person name="MacLeod A."/>
            <person name="Melville S.E."/>
            <person name="Gibson W."/>
            <person name="Barry J.D."/>
            <person name="Berriman M."/>
            <person name="Hertz-Fowler C."/>
        </authorList>
    </citation>
    <scope>NUCLEOTIDE SEQUENCE [LARGE SCALE GENOMIC DNA]</scope>
    <source>
        <strain evidence="3">MHOM/CI/86/DAL972</strain>
    </source>
</reference>
<keyword evidence="1" id="KW-1133">Transmembrane helix</keyword>
<feature type="transmembrane region" description="Helical" evidence="1">
    <location>
        <begin position="203"/>
        <end position="222"/>
    </location>
</feature>
<feature type="transmembrane region" description="Helical" evidence="1">
    <location>
        <begin position="109"/>
        <end position="130"/>
    </location>
</feature>
<evidence type="ECO:0000313" key="3">
    <source>
        <dbReference type="Proteomes" id="UP000002316"/>
    </source>
</evidence>
<sequence length="268" mass="31726">MAEEEMFCVCVCVCVCVTNMKKRGKSNKFDLALSFLRLFFFLFFSFFLSLFNTHFFLFYFVSVHTPHHISSATRFFFFCCCYCLVFLSFHSPQFCSSFAFQPPLPSCFLFSFAIFFLVFFLCFIHMCWCVQSCSASGSFPLIILLFPSFFFSPSGISCKNAPVIPSFTYEFLPFSFLSFYTSFVFFFRLLAYCMSAGGSFSCFSSFLFLFSFNFFFRYYYYYYYCCYCYCYCYYYYYLLLLLILLFLCLSHAIRLSNGRDSAECGVKR</sequence>